<dbReference type="EMBL" id="GBEZ01009538">
    <property type="protein sequence ID" value="JAC76056.1"/>
    <property type="molecule type" value="Transcribed_RNA"/>
</dbReference>
<proteinExistence type="predicted"/>
<accession>A0A061RZS8</accession>
<name>A0A061RZS8_9CHLO</name>
<feature type="non-terminal residue" evidence="1">
    <location>
        <position position="1"/>
    </location>
</feature>
<organism evidence="1">
    <name type="scientific">Tetraselmis sp. GSL018</name>
    <dbReference type="NCBI Taxonomy" id="582737"/>
    <lineage>
        <taxon>Eukaryota</taxon>
        <taxon>Viridiplantae</taxon>
        <taxon>Chlorophyta</taxon>
        <taxon>core chlorophytes</taxon>
        <taxon>Chlorodendrophyceae</taxon>
        <taxon>Chlorodendrales</taxon>
        <taxon>Chlorodendraceae</taxon>
        <taxon>Tetraselmis</taxon>
    </lineage>
</organism>
<gene>
    <name evidence="1" type="ORF">TSPGSL018_21291</name>
</gene>
<reference evidence="1" key="1">
    <citation type="submission" date="2014-05" db="EMBL/GenBank/DDBJ databases">
        <title>The transcriptome of the halophilic microalga Tetraselmis sp. GSL018 isolated from the Great Salt Lake, Utah.</title>
        <authorList>
            <person name="Jinkerson R.E."/>
            <person name="D'Adamo S."/>
            <person name="Posewitz M.C."/>
        </authorList>
    </citation>
    <scope>NUCLEOTIDE SEQUENCE</scope>
    <source>
        <strain evidence="1">GSL018</strain>
    </source>
</reference>
<evidence type="ECO:0000313" key="1">
    <source>
        <dbReference type="EMBL" id="JAC76056.1"/>
    </source>
</evidence>
<protein>
    <submittedName>
        <fullName evidence="1">Uncharacterized protein</fullName>
    </submittedName>
</protein>
<dbReference type="AlphaFoldDB" id="A0A061RZS8"/>
<sequence length="70" mass="7544">QSARRVLEPGVVAVHACPGFFGHETRLSFLHQVFTAEQLIWICAEGAAMQSPEAGIHANGLPMIAFSTHT</sequence>